<dbReference type="RefSeq" id="WP_258816686.1">
    <property type="nucleotide sequence ID" value="NZ_JANUGW010000006.1"/>
</dbReference>
<proteinExistence type="predicted"/>
<dbReference type="InterPro" id="IPR053860">
    <property type="entry name" value="DUF6932"/>
</dbReference>
<comment type="caution">
    <text evidence="1">The sequence shown here is derived from an EMBL/GenBank/DDBJ whole genome shotgun (WGS) entry which is preliminary data.</text>
</comment>
<evidence type="ECO:0000313" key="1">
    <source>
        <dbReference type="EMBL" id="MCS0582117.1"/>
    </source>
</evidence>
<reference evidence="1 2" key="1">
    <citation type="submission" date="2022-08" db="EMBL/GenBank/DDBJ databases">
        <title>Reclassification of Massilia species as members of the genera Telluria, Duganella, Pseudoduganella, Mokoshia gen. nov. and Zemynaea gen. nov. using orthogonal and non-orthogonal genome-based approaches.</title>
        <authorList>
            <person name="Bowman J.P."/>
        </authorList>
    </citation>
    <scope>NUCLEOTIDE SEQUENCE [LARGE SCALE GENOMIC DNA]</scope>
    <source>
        <strain evidence="1 2">JCM 31316</strain>
    </source>
</reference>
<organism evidence="1 2">
    <name type="scientific">Massilia pinisoli</name>
    <dbReference type="NCBI Taxonomy" id="1772194"/>
    <lineage>
        <taxon>Bacteria</taxon>
        <taxon>Pseudomonadati</taxon>
        <taxon>Pseudomonadota</taxon>
        <taxon>Betaproteobacteria</taxon>
        <taxon>Burkholderiales</taxon>
        <taxon>Oxalobacteraceae</taxon>
        <taxon>Telluria group</taxon>
        <taxon>Massilia</taxon>
    </lineage>
</organism>
<name>A0ABT1ZQC2_9BURK</name>
<gene>
    <name evidence="1" type="ORF">NX784_10990</name>
</gene>
<sequence>MAQPDFPALLQPGLHNMTLPELHALAVAPFEADQRRHELYERLLAWVGALQGLGLGGTLWLDGSFLTQKPRPGDIDCVLWSPYWVNGNANTNPAVQQQISHLFDHAAAESLFNLDLYVEMPAQDEVFHREAYWRGVLGFSHDRITAKGFAEVNI</sequence>
<protein>
    <recommendedName>
        <fullName evidence="3">Nucleotidyltransferase domain-containing protein</fullName>
    </recommendedName>
</protein>
<dbReference type="Pfam" id="PF22014">
    <property type="entry name" value="DUF6932"/>
    <property type="match status" value="1"/>
</dbReference>
<dbReference type="EMBL" id="JANUGW010000006">
    <property type="protein sequence ID" value="MCS0582117.1"/>
    <property type="molecule type" value="Genomic_DNA"/>
</dbReference>
<evidence type="ECO:0000313" key="2">
    <source>
        <dbReference type="Proteomes" id="UP001204151"/>
    </source>
</evidence>
<keyword evidence="2" id="KW-1185">Reference proteome</keyword>
<dbReference type="Proteomes" id="UP001204151">
    <property type="component" value="Unassembled WGS sequence"/>
</dbReference>
<accession>A0ABT1ZQC2</accession>
<evidence type="ECO:0008006" key="3">
    <source>
        <dbReference type="Google" id="ProtNLM"/>
    </source>
</evidence>